<keyword evidence="1" id="KW-0732">Signal</keyword>
<keyword evidence="3" id="KW-1185">Reference proteome</keyword>
<accession>A0ABP1S2D4</accession>
<comment type="caution">
    <text evidence="2">The sequence shown here is derived from an EMBL/GenBank/DDBJ whole genome shotgun (WGS) entry which is preliminary data.</text>
</comment>
<gene>
    <name evidence="2" type="ORF">ODALV1_LOCUS28815</name>
</gene>
<name>A0ABP1S2D4_9HEXA</name>
<organism evidence="2 3">
    <name type="scientific">Orchesella dallaii</name>
    <dbReference type="NCBI Taxonomy" id="48710"/>
    <lineage>
        <taxon>Eukaryota</taxon>
        <taxon>Metazoa</taxon>
        <taxon>Ecdysozoa</taxon>
        <taxon>Arthropoda</taxon>
        <taxon>Hexapoda</taxon>
        <taxon>Collembola</taxon>
        <taxon>Entomobryomorpha</taxon>
        <taxon>Entomobryoidea</taxon>
        <taxon>Orchesellidae</taxon>
        <taxon>Orchesellinae</taxon>
        <taxon>Orchesella</taxon>
    </lineage>
</organism>
<feature type="signal peptide" evidence="1">
    <location>
        <begin position="1"/>
        <end position="24"/>
    </location>
</feature>
<reference evidence="2 3" key="1">
    <citation type="submission" date="2024-08" db="EMBL/GenBank/DDBJ databases">
        <authorList>
            <person name="Cucini C."/>
            <person name="Frati F."/>
        </authorList>
    </citation>
    <scope>NUCLEOTIDE SEQUENCE [LARGE SCALE GENOMIC DNA]</scope>
</reference>
<evidence type="ECO:0000256" key="1">
    <source>
        <dbReference type="SAM" id="SignalP"/>
    </source>
</evidence>
<sequence length="358" mass="41201">MQLKVWLFPFGVLLMLMHLDGLMAEEPEPFGGREYPNIANCFKQFDQNQWLSKELKKKSFMHRLGCKSIDVKGEPVCYKLCMLERFEIIIKFEETGGRNVTMEFPQKAANAVGVLRSIDYDVALDEVSTEEERVAKLLTKCEELSVYIPKADVKPYCEELSPKYQEGIGKLIKCIEDALLHPAGLMASDPLAGIYPDVTNCFKGVIRQEESEALELNRKIKDDCKQDNPDETSVCFRDCMLQRYGIMDTFVGQDDHELFAKDYQLQSLTFGVQTVSSLLGIPWLIEVDISEEQKQQRRLFEKHYKDILTKCDRLSVRLSLVYDRKCKDFSPKYQESIGKLINCLEDGFLVRCFGEISQ</sequence>
<feature type="chain" id="PRO_5046768327" evidence="1">
    <location>
        <begin position="25"/>
        <end position="358"/>
    </location>
</feature>
<dbReference type="EMBL" id="CAXLJM020000147">
    <property type="protein sequence ID" value="CAL8141645.1"/>
    <property type="molecule type" value="Genomic_DNA"/>
</dbReference>
<evidence type="ECO:0000313" key="3">
    <source>
        <dbReference type="Proteomes" id="UP001642540"/>
    </source>
</evidence>
<proteinExistence type="predicted"/>
<evidence type="ECO:0000313" key="2">
    <source>
        <dbReference type="EMBL" id="CAL8141645.1"/>
    </source>
</evidence>
<protein>
    <submittedName>
        <fullName evidence="2">Uncharacterized protein</fullName>
    </submittedName>
</protein>
<dbReference type="Proteomes" id="UP001642540">
    <property type="component" value="Unassembled WGS sequence"/>
</dbReference>